<dbReference type="GO" id="GO:0000981">
    <property type="term" value="F:DNA-binding transcription factor activity, RNA polymerase II-specific"/>
    <property type="evidence" value="ECO:0007669"/>
    <property type="project" value="InterPro"/>
</dbReference>
<evidence type="ECO:0000313" key="7">
    <source>
        <dbReference type="EMBL" id="KZV92024.1"/>
    </source>
</evidence>
<feature type="domain" description="Zn(2)-C6 fungal-type" evidence="5">
    <location>
        <begin position="26"/>
        <end position="68"/>
    </location>
</feature>
<evidence type="ECO:0000259" key="5">
    <source>
        <dbReference type="SMART" id="SM00066"/>
    </source>
</evidence>
<accession>A0A165HIK4</accession>
<evidence type="ECO:0000259" key="6">
    <source>
        <dbReference type="SMART" id="SM00906"/>
    </source>
</evidence>
<dbReference type="EMBL" id="KV426016">
    <property type="protein sequence ID" value="KZV92024.1"/>
    <property type="molecule type" value="Genomic_DNA"/>
</dbReference>
<dbReference type="Proteomes" id="UP000077266">
    <property type="component" value="Unassembled WGS sequence"/>
</dbReference>
<dbReference type="GO" id="GO:0005634">
    <property type="term" value="C:nucleus"/>
    <property type="evidence" value="ECO:0007669"/>
    <property type="project" value="UniProtKB-SubCell"/>
</dbReference>
<dbReference type="GO" id="GO:0003677">
    <property type="term" value="F:DNA binding"/>
    <property type="evidence" value="ECO:0007669"/>
    <property type="project" value="InterPro"/>
</dbReference>
<dbReference type="InterPro" id="IPR050613">
    <property type="entry name" value="Sec_Metabolite_Reg"/>
</dbReference>
<organism evidence="7 8">
    <name type="scientific">Exidia glandulosa HHB12029</name>
    <dbReference type="NCBI Taxonomy" id="1314781"/>
    <lineage>
        <taxon>Eukaryota</taxon>
        <taxon>Fungi</taxon>
        <taxon>Dikarya</taxon>
        <taxon>Basidiomycota</taxon>
        <taxon>Agaricomycotina</taxon>
        <taxon>Agaricomycetes</taxon>
        <taxon>Auriculariales</taxon>
        <taxon>Exidiaceae</taxon>
        <taxon>Exidia</taxon>
    </lineage>
</organism>
<dbReference type="GO" id="GO:0006351">
    <property type="term" value="P:DNA-templated transcription"/>
    <property type="evidence" value="ECO:0007669"/>
    <property type="project" value="InterPro"/>
</dbReference>
<dbReference type="SMART" id="SM00066">
    <property type="entry name" value="GAL4"/>
    <property type="match status" value="1"/>
</dbReference>
<keyword evidence="3" id="KW-0539">Nucleus</keyword>
<feature type="region of interest" description="Disordered" evidence="4">
    <location>
        <begin position="695"/>
        <end position="714"/>
    </location>
</feature>
<evidence type="ECO:0000256" key="4">
    <source>
        <dbReference type="SAM" id="MobiDB-lite"/>
    </source>
</evidence>
<evidence type="ECO:0008006" key="9">
    <source>
        <dbReference type="Google" id="ProtNLM"/>
    </source>
</evidence>
<dbReference type="CDD" id="cd12148">
    <property type="entry name" value="fungal_TF_MHR"/>
    <property type="match status" value="1"/>
</dbReference>
<comment type="subcellular location">
    <subcellularLocation>
        <location evidence="1">Nucleus</location>
    </subcellularLocation>
</comment>
<feature type="compositionally biased region" description="Basic and acidic residues" evidence="4">
    <location>
        <begin position="96"/>
        <end position="117"/>
    </location>
</feature>
<dbReference type="GO" id="GO:0008270">
    <property type="term" value="F:zinc ion binding"/>
    <property type="evidence" value="ECO:0007669"/>
    <property type="project" value="InterPro"/>
</dbReference>
<dbReference type="STRING" id="1314781.A0A165HIK4"/>
<name>A0A165HIK4_EXIGL</name>
<dbReference type="SUPFAM" id="SSF57701">
    <property type="entry name" value="Zn2/Cys6 DNA-binding domain"/>
    <property type="match status" value="1"/>
</dbReference>
<dbReference type="Gene3D" id="4.10.240.10">
    <property type="entry name" value="Zn(2)-C6 fungal-type DNA-binding domain"/>
    <property type="match status" value="1"/>
</dbReference>
<evidence type="ECO:0000256" key="3">
    <source>
        <dbReference type="ARBA" id="ARBA00023242"/>
    </source>
</evidence>
<dbReference type="InterPro" id="IPR007219">
    <property type="entry name" value="XnlR_reg_dom"/>
</dbReference>
<gene>
    <name evidence="7" type="ORF">EXIGLDRAFT_836778</name>
</gene>
<evidence type="ECO:0000256" key="2">
    <source>
        <dbReference type="ARBA" id="ARBA00022723"/>
    </source>
</evidence>
<dbReference type="CDD" id="cd00067">
    <property type="entry name" value="GAL4"/>
    <property type="match status" value="1"/>
</dbReference>
<dbReference type="SMART" id="SM00906">
    <property type="entry name" value="Fungal_trans"/>
    <property type="match status" value="1"/>
</dbReference>
<evidence type="ECO:0000256" key="1">
    <source>
        <dbReference type="ARBA" id="ARBA00004123"/>
    </source>
</evidence>
<dbReference type="Pfam" id="PF04082">
    <property type="entry name" value="Fungal_trans"/>
    <property type="match status" value="1"/>
</dbReference>
<dbReference type="OrthoDB" id="3362851at2759"/>
<feature type="domain" description="Xylanolytic transcriptional activator regulatory" evidence="6">
    <location>
        <begin position="291"/>
        <end position="364"/>
    </location>
</feature>
<dbReference type="InterPro" id="IPR001138">
    <property type="entry name" value="Zn2Cys6_DnaBD"/>
</dbReference>
<dbReference type="AlphaFoldDB" id="A0A165HIK4"/>
<dbReference type="Pfam" id="PF00172">
    <property type="entry name" value="Zn_clus"/>
    <property type="match status" value="1"/>
</dbReference>
<proteinExistence type="predicted"/>
<protein>
    <recommendedName>
        <fullName evidence="9">Zn(2)-C6 fungal-type domain-containing protein</fullName>
    </recommendedName>
</protein>
<sequence>MQSVFSLYADPNDNTDPTAGGSKRRRREVLACAECRRLKLKCDRTWPCYTCIALTAATSSPLHERIASLCERVRSLEDALEQVAGDSHPLLAKTLRELKAPQQGERRYRQDGEESRDSPPTTDGGSERGPQAVVELAELGRTFPLPVDEDDLLNAARSVQDIRGMLPPASEAHSLVKSFYEGFGVTFTPVPKAIFARILNEVYELPPGRTDLDFVHKLALVFLTFAIAHFYDIHHDPLSLGQESSVSETYFCLSKALFCIRSCFESNNDVTVYALLLVCNYCRLTNRNSTTWTMLGVASKLALANNLHRDPARWGLSAEISSFRRLTFWEVYTFDTFYALVSQRVPMYNIAFVDCPFPDLDLDSQDQATRTTANFLWKYRYTSEIVPKLMEEMYGRKTPTYTTILEMDRMIRESWIPDCLQPDRQNPVGLSADGLRTSATQRFSILWCRELSLMLLHRTLLAIAMTECPNDPLQHRFSPSVLASFRSAYKLTSALRALAEDPETRGLHIFFYQPGFSAITVLGSMAVLIPNSTFGQAAALETLKVCELYETSTVPVPPPITTWLQQLKGKVQQAQQGAASLCVDLCAPDWDQFGADESLISTRARTAHVARKEPHQSLSASLPASWPPVPPAEYHQQDVYQPEFLAPFTPFTNLQPLSDSLDTSILMNEPITLDYFPPLDQAATSTHDFALSDIDGQHPPPIPLAGRGGSDADQEHLDISAHPPHDAELSSQWARFLASIGLSES</sequence>
<keyword evidence="2" id="KW-0479">Metal-binding</keyword>
<reference evidence="7 8" key="1">
    <citation type="journal article" date="2016" name="Mol. Biol. Evol.">
        <title>Comparative Genomics of Early-Diverging Mushroom-Forming Fungi Provides Insights into the Origins of Lignocellulose Decay Capabilities.</title>
        <authorList>
            <person name="Nagy L.G."/>
            <person name="Riley R."/>
            <person name="Tritt A."/>
            <person name="Adam C."/>
            <person name="Daum C."/>
            <person name="Floudas D."/>
            <person name="Sun H."/>
            <person name="Yadav J.S."/>
            <person name="Pangilinan J."/>
            <person name="Larsson K.H."/>
            <person name="Matsuura K."/>
            <person name="Barry K."/>
            <person name="Labutti K."/>
            <person name="Kuo R."/>
            <person name="Ohm R.A."/>
            <person name="Bhattacharya S.S."/>
            <person name="Shirouzu T."/>
            <person name="Yoshinaga Y."/>
            <person name="Martin F.M."/>
            <person name="Grigoriev I.V."/>
            <person name="Hibbett D.S."/>
        </authorList>
    </citation>
    <scope>NUCLEOTIDE SEQUENCE [LARGE SCALE GENOMIC DNA]</scope>
    <source>
        <strain evidence="7 8">HHB12029</strain>
    </source>
</reference>
<dbReference type="PANTHER" id="PTHR31001:SF56">
    <property type="entry name" value="ZN(2)-C6 FUNGAL-TYPE DOMAIN-CONTAINING PROTEIN"/>
    <property type="match status" value="1"/>
</dbReference>
<feature type="region of interest" description="Disordered" evidence="4">
    <location>
        <begin position="96"/>
        <end position="129"/>
    </location>
</feature>
<evidence type="ECO:0000313" key="8">
    <source>
        <dbReference type="Proteomes" id="UP000077266"/>
    </source>
</evidence>
<dbReference type="PANTHER" id="PTHR31001">
    <property type="entry name" value="UNCHARACTERIZED TRANSCRIPTIONAL REGULATORY PROTEIN"/>
    <property type="match status" value="1"/>
</dbReference>
<dbReference type="InterPro" id="IPR036864">
    <property type="entry name" value="Zn2-C6_fun-type_DNA-bd_sf"/>
</dbReference>
<keyword evidence="8" id="KW-1185">Reference proteome</keyword>
<dbReference type="InParanoid" id="A0A165HIK4"/>